<proteinExistence type="predicted"/>
<dbReference type="Proteomes" id="UP001432059">
    <property type="component" value="Chromosome"/>
</dbReference>
<dbReference type="RefSeq" id="WP_327983577.1">
    <property type="nucleotide sequence ID" value="NZ_CP136426.1"/>
</dbReference>
<protein>
    <recommendedName>
        <fullName evidence="3">TIGR04139 family peptide modification target</fullName>
    </recommendedName>
</protein>
<dbReference type="EMBL" id="CP136426">
    <property type="protein sequence ID" value="WOC51902.1"/>
    <property type="molecule type" value="Genomic_DNA"/>
</dbReference>
<evidence type="ECO:0008006" key="3">
    <source>
        <dbReference type="Google" id="ProtNLM"/>
    </source>
</evidence>
<reference evidence="1" key="1">
    <citation type="submission" date="2023-10" db="EMBL/GenBank/DDBJ databases">
        <title>Characterization and whole genome sequencing of a novel strain of Bergeyella porcorum QD2021 isolated from pig.</title>
        <authorList>
            <person name="Liu G."/>
            <person name="Chen C."/>
            <person name="Han X."/>
        </authorList>
    </citation>
    <scope>NUCLEOTIDE SEQUENCE</scope>
    <source>
        <strain evidence="1">QD2021</strain>
    </source>
</reference>
<organism evidence="1 2">
    <name type="scientific">Bergeyella porcorum</name>
    <dbReference type="NCBI Taxonomy" id="1735111"/>
    <lineage>
        <taxon>Bacteria</taxon>
        <taxon>Pseudomonadati</taxon>
        <taxon>Bacteroidota</taxon>
        <taxon>Flavobacteriia</taxon>
        <taxon>Flavobacteriales</taxon>
        <taxon>Weeksellaceae</taxon>
        <taxon>Bergeyella</taxon>
    </lineage>
</organism>
<gene>
    <name evidence="1" type="ORF">BPO_1255</name>
</gene>
<name>A0AAU0F148_9FLAO</name>
<dbReference type="KEGG" id="bpor:BPO_1255"/>
<evidence type="ECO:0000313" key="2">
    <source>
        <dbReference type="Proteomes" id="UP001432059"/>
    </source>
</evidence>
<sequence>MKKLESLKNKKFDKINLSLIRGGQGNEPSISDCTTLNLTKVRATGEIKREADTDDSDWASY</sequence>
<keyword evidence="2" id="KW-1185">Reference proteome</keyword>
<dbReference type="AlphaFoldDB" id="A0AAU0F148"/>
<accession>A0AAU0F148</accession>
<evidence type="ECO:0000313" key="1">
    <source>
        <dbReference type="EMBL" id="WOC51902.1"/>
    </source>
</evidence>